<evidence type="ECO:0000313" key="2">
    <source>
        <dbReference type="Proteomes" id="UP000006729"/>
    </source>
</evidence>
<sequence length="44" mass="5093">MLTLKHTVVLSLRNHVTSFGKLSIIERKETQVRWDLGSDPINCR</sequence>
<gene>
    <name evidence="1" type="ORF">POPTR_004G188950v4</name>
</gene>
<keyword evidence="2" id="KW-1185">Reference proteome</keyword>
<proteinExistence type="predicted"/>
<protein>
    <submittedName>
        <fullName evidence="1">Uncharacterized protein</fullName>
    </submittedName>
</protein>
<evidence type="ECO:0000313" key="1">
    <source>
        <dbReference type="EMBL" id="KAI9396809.1"/>
    </source>
</evidence>
<dbReference type="EMBL" id="CM009293">
    <property type="protein sequence ID" value="KAI9396809.1"/>
    <property type="molecule type" value="Genomic_DNA"/>
</dbReference>
<organism evidence="1 2">
    <name type="scientific">Populus trichocarpa</name>
    <name type="common">Western balsam poplar</name>
    <name type="synonym">Populus balsamifera subsp. trichocarpa</name>
    <dbReference type="NCBI Taxonomy" id="3694"/>
    <lineage>
        <taxon>Eukaryota</taxon>
        <taxon>Viridiplantae</taxon>
        <taxon>Streptophyta</taxon>
        <taxon>Embryophyta</taxon>
        <taxon>Tracheophyta</taxon>
        <taxon>Spermatophyta</taxon>
        <taxon>Magnoliopsida</taxon>
        <taxon>eudicotyledons</taxon>
        <taxon>Gunneridae</taxon>
        <taxon>Pentapetalae</taxon>
        <taxon>rosids</taxon>
        <taxon>fabids</taxon>
        <taxon>Malpighiales</taxon>
        <taxon>Salicaceae</taxon>
        <taxon>Saliceae</taxon>
        <taxon>Populus</taxon>
    </lineage>
</organism>
<dbReference type="Proteomes" id="UP000006729">
    <property type="component" value="Chromosome 4"/>
</dbReference>
<accession>A0ACC0T5F0</accession>
<name>A0ACC0T5F0_POPTR</name>
<reference evidence="1 2" key="1">
    <citation type="journal article" date="2006" name="Science">
        <title>The genome of black cottonwood, Populus trichocarpa (Torr. &amp; Gray).</title>
        <authorList>
            <person name="Tuskan G.A."/>
            <person name="Difazio S."/>
            <person name="Jansson S."/>
            <person name="Bohlmann J."/>
            <person name="Grigoriev I."/>
            <person name="Hellsten U."/>
            <person name="Putnam N."/>
            <person name="Ralph S."/>
            <person name="Rombauts S."/>
            <person name="Salamov A."/>
            <person name="Schein J."/>
            <person name="Sterck L."/>
            <person name="Aerts A."/>
            <person name="Bhalerao R.R."/>
            <person name="Bhalerao R.P."/>
            <person name="Blaudez D."/>
            <person name="Boerjan W."/>
            <person name="Brun A."/>
            <person name="Brunner A."/>
            <person name="Busov V."/>
            <person name="Campbell M."/>
            <person name="Carlson J."/>
            <person name="Chalot M."/>
            <person name="Chapman J."/>
            <person name="Chen G.L."/>
            <person name="Cooper D."/>
            <person name="Coutinho P.M."/>
            <person name="Couturier J."/>
            <person name="Covert S."/>
            <person name="Cronk Q."/>
            <person name="Cunningham R."/>
            <person name="Davis J."/>
            <person name="Degroeve S."/>
            <person name="Dejardin A."/>
            <person name="Depamphilis C."/>
            <person name="Detter J."/>
            <person name="Dirks B."/>
            <person name="Dubchak I."/>
            <person name="Duplessis S."/>
            <person name="Ehlting J."/>
            <person name="Ellis B."/>
            <person name="Gendler K."/>
            <person name="Goodstein D."/>
            <person name="Gribskov M."/>
            <person name="Grimwood J."/>
            <person name="Groover A."/>
            <person name="Gunter L."/>
            <person name="Hamberger B."/>
            <person name="Heinze B."/>
            <person name="Helariutta Y."/>
            <person name="Henrissat B."/>
            <person name="Holligan D."/>
            <person name="Holt R."/>
            <person name="Huang W."/>
            <person name="Islam-Faridi N."/>
            <person name="Jones S."/>
            <person name="Jones-Rhoades M."/>
            <person name="Jorgensen R."/>
            <person name="Joshi C."/>
            <person name="Kangasjarvi J."/>
            <person name="Karlsson J."/>
            <person name="Kelleher C."/>
            <person name="Kirkpatrick R."/>
            <person name="Kirst M."/>
            <person name="Kohler A."/>
            <person name="Kalluri U."/>
            <person name="Larimer F."/>
            <person name="Leebens-Mack J."/>
            <person name="Leple J.C."/>
            <person name="Locascio P."/>
            <person name="Lou Y."/>
            <person name="Lucas S."/>
            <person name="Martin F."/>
            <person name="Montanini B."/>
            <person name="Napoli C."/>
            <person name="Nelson D.R."/>
            <person name="Nelson C."/>
            <person name="Nieminen K."/>
            <person name="Nilsson O."/>
            <person name="Pereda V."/>
            <person name="Peter G."/>
            <person name="Philippe R."/>
            <person name="Pilate G."/>
            <person name="Poliakov A."/>
            <person name="Razumovskaya J."/>
            <person name="Richardson P."/>
            <person name="Rinaldi C."/>
            <person name="Ritland K."/>
            <person name="Rouze P."/>
            <person name="Ryaboy D."/>
            <person name="Schmutz J."/>
            <person name="Schrader J."/>
            <person name="Segerman B."/>
            <person name="Shin H."/>
            <person name="Siddiqui A."/>
            <person name="Sterky F."/>
            <person name="Terry A."/>
            <person name="Tsai C.J."/>
            <person name="Uberbacher E."/>
            <person name="Unneberg P."/>
            <person name="Vahala J."/>
            <person name="Wall K."/>
            <person name="Wessler S."/>
            <person name="Yang G."/>
            <person name="Yin T."/>
            <person name="Douglas C."/>
            <person name="Marra M."/>
            <person name="Sandberg G."/>
            <person name="Van de Peer Y."/>
            <person name="Rokhsar D."/>
        </authorList>
    </citation>
    <scope>NUCLEOTIDE SEQUENCE [LARGE SCALE GENOMIC DNA]</scope>
    <source>
        <strain evidence="2">cv. Nisqually</strain>
    </source>
</reference>
<comment type="caution">
    <text evidence="1">The sequence shown here is derived from an EMBL/GenBank/DDBJ whole genome shotgun (WGS) entry which is preliminary data.</text>
</comment>